<dbReference type="GO" id="GO:0090729">
    <property type="term" value="F:toxin activity"/>
    <property type="evidence" value="ECO:0007669"/>
    <property type="project" value="UniProtKB-KW"/>
</dbReference>
<feature type="binding site" evidence="5">
    <location>
        <position position="10"/>
    </location>
    <ligand>
        <name>Mg(2+)</name>
        <dbReference type="ChEBI" id="CHEBI:18420"/>
    </ligand>
</feature>
<keyword evidence="5" id="KW-0460">Magnesium</keyword>
<evidence type="ECO:0000256" key="4">
    <source>
        <dbReference type="ARBA" id="ARBA00022801"/>
    </source>
</evidence>
<protein>
    <recommendedName>
        <fullName evidence="5">Ribonuclease VapC</fullName>
        <shortName evidence="5">RNase VapC</shortName>
        <ecNumber evidence="5">3.1.-.-</ecNumber>
    </recommendedName>
    <alternativeName>
        <fullName evidence="5">Toxin VapC</fullName>
    </alternativeName>
</protein>
<dbReference type="Gene3D" id="3.40.50.1010">
    <property type="entry name" value="5'-nuclease"/>
    <property type="match status" value="1"/>
</dbReference>
<evidence type="ECO:0000256" key="5">
    <source>
        <dbReference type="HAMAP-Rule" id="MF_00265"/>
    </source>
</evidence>
<keyword evidence="3 5" id="KW-0479">Metal-binding</keyword>
<evidence type="ECO:0000313" key="7">
    <source>
        <dbReference type="EMBL" id="XCM35116.1"/>
    </source>
</evidence>
<dbReference type="HAMAP" id="MF_00265">
    <property type="entry name" value="VapC_Nob1"/>
    <property type="match status" value="1"/>
</dbReference>
<evidence type="ECO:0000256" key="2">
    <source>
        <dbReference type="ARBA" id="ARBA00022722"/>
    </source>
</evidence>
<evidence type="ECO:0000256" key="1">
    <source>
        <dbReference type="ARBA" id="ARBA00022649"/>
    </source>
</evidence>
<feature type="domain" description="PIN" evidence="6">
    <location>
        <begin position="7"/>
        <end position="133"/>
    </location>
</feature>
<feature type="binding site" evidence="5">
    <location>
        <position position="113"/>
    </location>
    <ligand>
        <name>Mg(2+)</name>
        <dbReference type="ChEBI" id="CHEBI:18420"/>
    </ligand>
</feature>
<dbReference type="AlphaFoldDB" id="A0AAU8J7K2"/>
<gene>
    <name evidence="5" type="primary">vapC</name>
    <name evidence="7" type="ORF">ABWT76_003771</name>
</gene>
<dbReference type="EC" id="3.1.-.-" evidence="5"/>
<reference evidence="7" key="1">
    <citation type="submission" date="2024-07" db="EMBL/GenBank/DDBJ databases">
        <authorList>
            <person name="Kim Y.J."/>
            <person name="Jeong J.Y."/>
        </authorList>
    </citation>
    <scope>NUCLEOTIDE SEQUENCE</scope>
    <source>
        <strain evidence="7">GIHE-MW2</strain>
    </source>
</reference>
<dbReference type="Pfam" id="PF01850">
    <property type="entry name" value="PIN"/>
    <property type="match status" value="1"/>
</dbReference>
<proteinExistence type="inferred from homology"/>
<dbReference type="InterPro" id="IPR002716">
    <property type="entry name" value="PIN_dom"/>
</dbReference>
<dbReference type="GO" id="GO:0004540">
    <property type="term" value="F:RNA nuclease activity"/>
    <property type="evidence" value="ECO:0007669"/>
    <property type="project" value="InterPro"/>
</dbReference>
<dbReference type="GO" id="GO:0000287">
    <property type="term" value="F:magnesium ion binding"/>
    <property type="evidence" value="ECO:0007669"/>
    <property type="project" value="UniProtKB-UniRule"/>
</dbReference>
<comment type="function">
    <text evidence="5">Toxic component of a toxin-antitoxin (TA) system. An RNase.</text>
</comment>
<sequence length="161" mass="17490">MSKTDLVFLDAGIFIGALLSQDPRHSEARPIVEAARCGTLLACTSVGVLSEVYAALTWTGSQPPQTPKIASEAVRLLVDEPSQIVVLETNFTASMKMLEIAAAQQLTARRIHDARHAATALAAGVYKVYTYDPEDWRLFQPYGIRIVGPDSVFSGNDSLRI</sequence>
<dbReference type="GO" id="GO:0016787">
    <property type="term" value="F:hydrolase activity"/>
    <property type="evidence" value="ECO:0007669"/>
    <property type="project" value="UniProtKB-KW"/>
</dbReference>
<evidence type="ECO:0000256" key="3">
    <source>
        <dbReference type="ARBA" id="ARBA00022723"/>
    </source>
</evidence>
<dbReference type="CDD" id="cd09854">
    <property type="entry name" value="PIN_VapC-like"/>
    <property type="match status" value="1"/>
</dbReference>
<dbReference type="SUPFAM" id="SSF88723">
    <property type="entry name" value="PIN domain-like"/>
    <property type="match status" value="1"/>
</dbReference>
<keyword evidence="5" id="KW-0800">Toxin</keyword>
<keyword evidence="1 5" id="KW-1277">Toxin-antitoxin system</keyword>
<evidence type="ECO:0000259" key="6">
    <source>
        <dbReference type="Pfam" id="PF01850"/>
    </source>
</evidence>
<name>A0AAU8J7K2_9CYAN</name>
<dbReference type="RefSeq" id="WP_354634793.1">
    <property type="nucleotide sequence ID" value="NZ_CP159837.1"/>
</dbReference>
<dbReference type="InterPro" id="IPR029060">
    <property type="entry name" value="PIN-like_dom_sf"/>
</dbReference>
<organism evidence="7">
    <name type="scientific">Planktothricoides raciborskii GIHE-MW2</name>
    <dbReference type="NCBI Taxonomy" id="2792601"/>
    <lineage>
        <taxon>Bacteria</taxon>
        <taxon>Bacillati</taxon>
        <taxon>Cyanobacteriota</taxon>
        <taxon>Cyanophyceae</taxon>
        <taxon>Oscillatoriophycideae</taxon>
        <taxon>Oscillatoriales</taxon>
        <taxon>Oscillatoriaceae</taxon>
        <taxon>Planktothricoides</taxon>
    </lineage>
</organism>
<dbReference type="EMBL" id="CP159837">
    <property type="protein sequence ID" value="XCM35116.1"/>
    <property type="molecule type" value="Genomic_DNA"/>
</dbReference>
<comment type="similarity">
    <text evidence="5">Belongs to the PINc/VapC protein family.</text>
</comment>
<dbReference type="InterPro" id="IPR022907">
    <property type="entry name" value="VapC_family"/>
</dbReference>
<keyword evidence="4 5" id="KW-0378">Hydrolase</keyword>
<comment type="cofactor">
    <cofactor evidence="5">
        <name>Mg(2+)</name>
        <dbReference type="ChEBI" id="CHEBI:18420"/>
    </cofactor>
</comment>
<accession>A0AAU8J7K2</accession>
<keyword evidence="2 5" id="KW-0540">Nuclease</keyword>